<keyword evidence="2" id="KW-0067">ATP-binding</keyword>
<proteinExistence type="predicted"/>
<evidence type="ECO:0000256" key="2">
    <source>
        <dbReference type="ARBA" id="ARBA00022840"/>
    </source>
</evidence>
<organism evidence="6 7">
    <name type="scientific">Lusitaniella coriacea LEGE 07157</name>
    <dbReference type="NCBI Taxonomy" id="945747"/>
    <lineage>
        <taxon>Bacteria</taxon>
        <taxon>Bacillati</taxon>
        <taxon>Cyanobacteriota</taxon>
        <taxon>Cyanophyceae</taxon>
        <taxon>Spirulinales</taxon>
        <taxon>Lusitaniellaceae</taxon>
        <taxon>Lusitaniella</taxon>
    </lineage>
</organism>
<keyword evidence="4" id="KW-1133">Transmembrane helix</keyword>
<keyword evidence="6" id="KW-0808">Transferase</keyword>
<dbReference type="CDD" id="cd14014">
    <property type="entry name" value="STKc_PknB_like"/>
    <property type="match status" value="1"/>
</dbReference>
<evidence type="ECO:0000256" key="1">
    <source>
        <dbReference type="ARBA" id="ARBA00022741"/>
    </source>
</evidence>
<dbReference type="PANTHER" id="PTHR24363:SF7">
    <property type="entry name" value="SERINE_THREONINE-PROTEIN KINASE-LIKE PROTEIN E"/>
    <property type="match status" value="1"/>
</dbReference>
<feature type="domain" description="Protein kinase" evidence="5">
    <location>
        <begin position="12"/>
        <end position="310"/>
    </location>
</feature>
<reference evidence="6" key="1">
    <citation type="submission" date="2020-10" db="EMBL/GenBank/DDBJ databases">
        <authorList>
            <person name="Castelo-Branco R."/>
            <person name="Eusebio N."/>
            <person name="Adriana R."/>
            <person name="Vieira A."/>
            <person name="Brugerolle De Fraissinette N."/>
            <person name="Rezende De Castro R."/>
            <person name="Schneider M.P."/>
            <person name="Vasconcelos V."/>
            <person name="Leao P.N."/>
        </authorList>
    </citation>
    <scope>NUCLEOTIDE SEQUENCE</scope>
    <source>
        <strain evidence="6">LEGE 07157</strain>
    </source>
</reference>
<name>A0A8J7DZX1_9CYAN</name>
<dbReference type="Proteomes" id="UP000654482">
    <property type="component" value="Unassembled WGS sequence"/>
</dbReference>
<gene>
    <name evidence="6" type="ORF">IQ249_23230</name>
</gene>
<dbReference type="RefSeq" id="WP_194031902.1">
    <property type="nucleotide sequence ID" value="NZ_JADEWZ010000062.1"/>
</dbReference>
<evidence type="ECO:0000259" key="5">
    <source>
        <dbReference type="PROSITE" id="PS50011"/>
    </source>
</evidence>
<dbReference type="SMART" id="SM00220">
    <property type="entry name" value="S_TKc"/>
    <property type="match status" value="1"/>
</dbReference>
<dbReference type="GO" id="GO:0004674">
    <property type="term" value="F:protein serine/threonine kinase activity"/>
    <property type="evidence" value="ECO:0007669"/>
    <property type="project" value="TreeGrafter"/>
</dbReference>
<protein>
    <submittedName>
        <fullName evidence="6">Protein kinase</fullName>
    </submittedName>
</protein>
<dbReference type="Pfam" id="PF00069">
    <property type="entry name" value="Pkinase"/>
    <property type="match status" value="1"/>
</dbReference>
<dbReference type="PROSITE" id="PS50011">
    <property type="entry name" value="PROTEIN_KINASE_DOM"/>
    <property type="match status" value="1"/>
</dbReference>
<dbReference type="Gene3D" id="1.10.510.10">
    <property type="entry name" value="Transferase(Phosphotransferase) domain 1"/>
    <property type="match status" value="1"/>
</dbReference>
<feature type="region of interest" description="Disordered" evidence="3">
    <location>
        <begin position="154"/>
        <end position="192"/>
    </location>
</feature>
<dbReference type="Pfam" id="PF16734">
    <property type="entry name" value="Pilin_GH"/>
    <property type="match status" value="1"/>
</dbReference>
<comment type="caution">
    <text evidence="6">The sequence shown here is derived from an EMBL/GenBank/DDBJ whole genome shotgun (WGS) entry which is preliminary data.</text>
</comment>
<dbReference type="InterPro" id="IPR011009">
    <property type="entry name" value="Kinase-like_dom_sf"/>
</dbReference>
<feature type="transmembrane region" description="Helical" evidence="4">
    <location>
        <begin position="329"/>
        <end position="351"/>
    </location>
</feature>
<keyword evidence="1" id="KW-0547">Nucleotide-binding</keyword>
<dbReference type="EMBL" id="JADEWZ010000062">
    <property type="protein sequence ID" value="MBE9118806.1"/>
    <property type="molecule type" value="Genomic_DNA"/>
</dbReference>
<evidence type="ECO:0000313" key="7">
    <source>
        <dbReference type="Proteomes" id="UP000654482"/>
    </source>
</evidence>
<dbReference type="Gene3D" id="3.30.200.20">
    <property type="entry name" value="Phosphorylase Kinase, domain 1"/>
    <property type="match status" value="1"/>
</dbReference>
<accession>A0A8J7DZX1</accession>
<evidence type="ECO:0000256" key="4">
    <source>
        <dbReference type="SAM" id="Phobius"/>
    </source>
</evidence>
<evidence type="ECO:0000256" key="3">
    <source>
        <dbReference type="SAM" id="MobiDB-lite"/>
    </source>
</evidence>
<keyword evidence="6" id="KW-0418">Kinase</keyword>
<evidence type="ECO:0000313" key="6">
    <source>
        <dbReference type="EMBL" id="MBE9118806.1"/>
    </source>
</evidence>
<dbReference type="GO" id="GO:0005524">
    <property type="term" value="F:ATP binding"/>
    <property type="evidence" value="ECO:0007669"/>
    <property type="project" value="UniProtKB-KW"/>
</dbReference>
<dbReference type="AlphaFoldDB" id="A0A8J7DZX1"/>
<keyword evidence="4" id="KW-0812">Transmembrane</keyword>
<sequence>MLQSQQTLQNRYRLQKQLGNNPTRQTWIAEDIESQQQVVVKLLPFSPQTQWQDVKLFEREAQVLQHLNHPCIPRYLDYFSIEKEAGGGLPWFALVQEYIPGSSLQQLLQDGKSFTETDAKEIAKQLLEILIHLHELSPPVLHRDIKPSNLIALSSQSTVQEHREQSSPRLPVPPSPRHLTASPRPRVSASTSPGQLATSYYLVDFGAVQDRAKAEGVTFTVVGTGGYAPPEQLWGKAVAASDLYALGATLVHLLTGIAPGKLPQHRMRLQFRDKVTLSPEFAHWLDKLLDPAVEKRFGQARQAREALDAIKKEEKAEKFSFGRLGRLELVQYGVVGLCALALPLFAAYRYINEGRIAVSAMNRTQQDSLLLYKEFTDSLEHLEALRNGFTQTTQNYSYSVYKTHLYSLNYATPRTRNAKGYVGIVAIISEDRKTETFKTAVVFCETREPGKNTKKKLYITQGYFILNRSFSVSNPN</sequence>
<dbReference type="SUPFAM" id="SSF56112">
    <property type="entry name" value="Protein kinase-like (PK-like)"/>
    <property type="match status" value="1"/>
</dbReference>
<dbReference type="InterPro" id="IPR000719">
    <property type="entry name" value="Prot_kinase_dom"/>
</dbReference>
<dbReference type="PANTHER" id="PTHR24363">
    <property type="entry name" value="SERINE/THREONINE PROTEIN KINASE"/>
    <property type="match status" value="1"/>
</dbReference>
<keyword evidence="7" id="KW-1185">Reference proteome</keyword>
<keyword evidence="4" id="KW-0472">Membrane</keyword>
<dbReference type="InterPro" id="IPR031975">
    <property type="entry name" value="Pilin_GH"/>
</dbReference>